<feature type="chain" id="PRO_5047457771" evidence="1">
    <location>
        <begin position="20"/>
        <end position="170"/>
    </location>
</feature>
<sequence length="170" mass="18026">HSAVFFTAVSMLLSNSGLMDQLQTVISSSSVPPSPPPSACPPSALLCCSHLLLSSLIALQHIHSTQVHKSIIWSLDTAVHRLFCQKRNTDNLLLVSYLRMLQALLDVDMASSVVCLSTGPGVVGPRPLEAEDGALYPLGSTGAQCLLTALSGLLMQVLSLIDLNICVFVC</sequence>
<gene>
    <name evidence="2" type="ORF">XENORESO_015811</name>
</gene>
<name>A0ABV0WMM5_9TELE</name>
<evidence type="ECO:0000313" key="2">
    <source>
        <dbReference type="EMBL" id="MEQ2270133.1"/>
    </source>
</evidence>
<feature type="non-terminal residue" evidence="2">
    <location>
        <position position="1"/>
    </location>
</feature>
<dbReference type="InterPro" id="IPR052133">
    <property type="entry name" value="Immune_Signaling-Apoptosis_Reg"/>
</dbReference>
<feature type="signal peptide" evidence="1">
    <location>
        <begin position="1"/>
        <end position="19"/>
    </location>
</feature>
<evidence type="ECO:0000313" key="3">
    <source>
        <dbReference type="Proteomes" id="UP001444071"/>
    </source>
</evidence>
<dbReference type="Proteomes" id="UP001444071">
    <property type="component" value="Unassembled WGS sequence"/>
</dbReference>
<accession>A0ABV0WMM5</accession>
<evidence type="ECO:0000256" key="1">
    <source>
        <dbReference type="SAM" id="SignalP"/>
    </source>
</evidence>
<reference evidence="2 3" key="1">
    <citation type="submission" date="2021-06" db="EMBL/GenBank/DDBJ databases">
        <authorList>
            <person name="Palmer J.M."/>
        </authorList>
    </citation>
    <scope>NUCLEOTIDE SEQUENCE [LARGE SCALE GENOMIC DNA]</scope>
    <source>
        <strain evidence="2 3">XR_2019</strain>
        <tissue evidence="2">Muscle</tissue>
    </source>
</reference>
<proteinExistence type="predicted"/>
<comment type="caution">
    <text evidence="2">The sequence shown here is derived from an EMBL/GenBank/DDBJ whole genome shotgun (WGS) entry which is preliminary data.</text>
</comment>
<dbReference type="PANTHER" id="PTHR12044:SF14">
    <property type="entry name" value="MEIOTIC DOUBLE-STRANDED BREAK FORMATION PROTEIN 1"/>
    <property type="match status" value="1"/>
</dbReference>
<protein>
    <submittedName>
        <fullName evidence="2">Uncharacterized protein</fullName>
    </submittedName>
</protein>
<organism evidence="2 3">
    <name type="scientific">Xenotaenia resolanae</name>
    <dbReference type="NCBI Taxonomy" id="208358"/>
    <lineage>
        <taxon>Eukaryota</taxon>
        <taxon>Metazoa</taxon>
        <taxon>Chordata</taxon>
        <taxon>Craniata</taxon>
        <taxon>Vertebrata</taxon>
        <taxon>Euteleostomi</taxon>
        <taxon>Actinopterygii</taxon>
        <taxon>Neopterygii</taxon>
        <taxon>Teleostei</taxon>
        <taxon>Neoteleostei</taxon>
        <taxon>Acanthomorphata</taxon>
        <taxon>Ovalentaria</taxon>
        <taxon>Atherinomorphae</taxon>
        <taxon>Cyprinodontiformes</taxon>
        <taxon>Goodeidae</taxon>
        <taxon>Xenotaenia</taxon>
    </lineage>
</organism>
<keyword evidence="3" id="KW-1185">Reference proteome</keyword>
<keyword evidence="1" id="KW-0732">Signal</keyword>
<dbReference type="PANTHER" id="PTHR12044">
    <property type="entry name" value="BCL2 INTERACTING MEDIATOR OF CELL DEATH"/>
    <property type="match status" value="1"/>
</dbReference>
<dbReference type="EMBL" id="JAHRIM010055194">
    <property type="protein sequence ID" value="MEQ2270133.1"/>
    <property type="molecule type" value="Genomic_DNA"/>
</dbReference>